<dbReference type="GO" id="GO:0070006">
    <property type="term" value="F:metalloaminopeptidase activity"/>
    <property type="evidence" value="ECO:0007669"/>
    <property type="project" value="InterPro"/>
</dbReference>
<feature type="region of interest" description="Disordered" evidence="5">
    <location>
        <begin position="1"/>
        <end position="23"/>
    </location>
</feature>
<evidence type="ECO:0000256" key="1">
    <source>
        <dbReference type="ARBA" id="ARBA00009528"/>
    </source>
</evidence>
<dbReference type="AlphaFoldDB" id="A0A644Y9T7"/>
<dbReference type="InterPro" id="IPR043472">
    <property type="entry name" value="Macro_dom-like"/>
</dbReference>
<evidence type="ECO:0000256" key="3">
    <source>
        <dbReference type="ARBA" id="ARBA00022670"/>
    </source>
</evidence>
<comment type="similarity">
    <text evidence="1">Belongs to the peptidase M17 family.</text>
</comment>
<name>A0A644Y9T7_9ZZZZ</name>
<dbReference type="SUPFAM" id="SSF53187">
    <property type="entry name" value="Zn-dependent exopeptidases"/>
    <property type="match status" value="1"/>
</dbReference>
<keyword evidence="2 7" id="KW-0031">Aminopeptidase</keyword>
<dbReference type="EC" id="3.4.11.10" evidence="7"/>
<dbReference type="InterPro" id="IPR011356">
    <property type="entry name" value="Leucine_aapep/pepB"/>
</dbReference>
<feature type="compositionally biased region" description="Pro residues" evidence="5">
    <location>
        <begin position="1"/>
        <end position="11"/>
    </location>
</feature>
<dbReference type="PROSITE" id="PS00631">
    <property type="entry name" value="CYTOSOL_AP"/>
    <property type="match status" value="1"/>
</dbReference>
<dbReference type="GO" id="GO:0030145">
    <property type="term" value="F:manganese ion binding"/>
    <property type="evidence" value="ECO:0007669"/>
    <property type="project" value="InterPro"/>
</dbReference>
<proteinExistence type="inferred from homology"/>
<dbReference type="GO" id="GO:0006508">
    <property type="term" value="P:proteolysis"/>
    <property type="evidence" value="ECO:0007669"/>
    <property type="project" value="UniProtKB-KW"/>
</dbReference>
<evidence type="ECO:0000256" key="2">
    <source>
        <dbReference type="ARBA" id="ARBA00022438"/>
    </source>
</evidence>
<evidence type="ECO:0000256" key="5">
    <source>
        <dbReference type="SAM" id="MobiDB-lite"/>
    </source>
</evidence>
<protein>
    <submittedName>
        <fullName evidence="7">Cytosol aminopeptidase</fullName>
        <ecNumber evidence="7">3.4.11.10</ecNumber>
    </submittedName>
</protein>
<keyword evidence="4 7" id="KW-0378">Hydrolase</keyword>
<dbReference type="GO" id="GO:0005737">
    <property type="term" value="C:cytoplasm"/>
    <property type="evidence" value="ECO:0007669"/>
    <property type="project" value="InterPro"/>
</dbReference>
<dbReference type="Gene3D" id="3.40.630.10">
    <property type="entry name" value="Zn peptidases"/>
    <property type="match status" value="1"/>
</dbReference>
<dbReference type="Pfam" id="PF02789">
    <property type="entry name" value="Peptidase_M17_N"/>
    <property type="match status" value="1"/>
</dbReference>
<sequence length="495" mass="50767">MTHAAPYPPFALPTRDPQISAGTAAPDDAGAIGYVVFVGQTPPAGTGISAERAAALGFTAKVGETLVLTSADGPLDVLVGGGDADAVNTTVLRDLGSYLARAVPSQDRLAFVLPSSTLVPIADAAAAVVEGVSLARYAYRIGEDGPEAKLAALGLIAAEDAIADAEAGASRGKIIVKAAKLTRDLAGTPGGILTATKFADLAAELGPQAGLEVEIFDEQALIELGCGGLLGINLGSTEPPAMIKLIYRPEGEPTGKLTLVGKGIMYDAGGLALKPGDEMHATMKNDMTGAGAIFGAMTALRDLGCKSQVTGYLMCTDNMPSGSALRLGDIVVMRGGKTVEVINTDAEGRMVMADALVLATEEPVDAIVDIATLTGAAMRALGTEIAAVLGNNEALIDRVKTSAERVDEQVWELPLAHRYRAELNSPVADLRNMGGVNAGSITAALFLEEFVGGKPWAHLDIAGTAQSGAAKKWLNHGTTGFGTRLLIDLALNFQA</sequence>
<gene>
    <name evidence="7" type="primary">pepA_11</name>
    <name evidence="7" type="ORF">SDC9_71883</name>
</gene>
<dbReference type="PANTHER" id="PTHR11963:SF23">
    <property type="entry name" value="CYTOSOL AMINOPEPTIDASE"/>
    <property type="match status" value="1"/>
</dbReference>
<evidence type="ECO:0000259" key="6">
    <source>
        <dbReference type="PROSITE" id="PS00631"/>
    </source>
</evidence>
<dbReference type="PANTHER" id="PTHR11963">
    <property type="entry name" value="LEUCINE AMINOPEPTIDASE-RELATED"/>
    <property type="match status" value="1"/>
</dbReference>
<reference evidence="7" key="1">
    <citation type="submission" date="2019-08" db="EMBL/GenBank/DDBJ databases">
        <authorList>
            <person name="Kucharzyk K."/>
            <person name="Murdoch R.W."/>
            <person name="Higgins S."/>
            <person name="Loffler F."/>
        </authorList>
    </citation>
    <scope>NUCLEOTIDE SEQUENCE</scope>
</reference>
<comment type="caution">
    <text evidence="7">The sequence shown here is derived from an EMBL/GenBank/DDBJ whole genome shotgun (WGS) entry which is preliminary data.</text>
</comment>
<organism evidence="7">
    <name type="scientific">bioreactor metagenome</name>
    <dbReference type="NCBI Taxonomy" id="1076179"/>
    <lineage>
        <taxon>unclassified sequences</taxon>
        <taxon>metagenomes</taxon>
        <taxon>ecological metagenomes</taxon>
    </lineage>
</organism>
<dbReference type="Pfam" id="PF00883">
    <property type="entry name" value="Peptidase_M17"/>
    <property type="match status" value="1"/>
</dbReference>
<evidence type="ECO:0000313" key="7">
    <source>
        <dbReference type="EMBL" id="MPM25392.1"/>
    </source>
</evidence>
<dbReference type="InterPro" id="IPR000819">
    <property type="entry name" value="Peptidase_M17_C"/>
</dbReference>
<dbReference type="Gene3D" id="3.40.220.10">
    <property type="entry name" value="Leucine Aminopeptidase, subunit E, domain 1"/>
    <property type="match status" value="1"/>
</dbReference>
<dbReference type="PRINTS" id="PR00481">
    <property type="entry name" value="LAMNOPPTDASE"/>
</dbReference>
<feature type="domain" description="Cytosol aminopeptidase" evidence="6">
    <location>
        <begin position="343"/>
        <end position="350"/>
    </location>
</feature>
<evidence type="ECO:0000256" key="4">
    <source>
        <dbReference type="ARBA" id="ARBA00022801"/>
    </source>
</evidence>
<keyword evidence="3" id="KW-0645">Protease</keyword>
<dbReference type="CDD" id="cd00433">
    <property type="entry name" value="Peptidase_M17"/>
    <property type="match status" value="1"/>
</dbReference>
<accession>A0A644Y9T7</accession>
<dbReference type="EMBL" id="VSSQ01004486">
    <property type="protein sequence ID" value="MPM25392.1"/>
    <property type="molecule type" value="Genomic_DNA"/>
</dbReference>
<dbReference type="SUPFAM" id="SSF52949">
    <property type="entry name" value="Macro domain-like"/>
    <property type="match status" value="1"/>
</dbReference>
<dbReference type="InterPro" id="IPR008283">
    <property type="entry name" value="Peptidase_M17_N"/>
</dbReference>